<accession>A0A5E8CIX3</accession>
<dbReference type="GO" id="GO:0050660">
    <property type="term" value="F:flavin adenine dinucleotide binding"/>
    <property type="evidence" value="ECO:0007669"/>
    <property type="project" value="TreeGrafter"/>
</dbReference>
<reference evidence="9" key="1">
    <citation type="submission" date="2019-09" db="EMBL/GenBank/DDBJ databases">
        <authorList>
            <person name="Needham M D."/>
        </authorList>
    </citation>
    <scope>NUCLEOTIDE SEQUENCE</scope>
</reference>
<dbReference type="InterPro" id="IPR017905">
    <property type="entry name" value="ERV/ALR_sulphydryl_oxidase"/>
</dbReference>
<proteinExistence type="predicted"/>
<evidence type="ECO:0000256" key="4">
    <source>
        <dbReference type="ARBA" id="ARBA00022827"/>
    </source>
</evidence>
<dbReference type="InterPro" id="IPR039799">
    <property type="entry name" value="ALR/ERV"/>
</dbReference>
<dbReference type="EMBL" id="CABVLZ010000004">
    <property type="protein sequence ID" value="VVU95181.1"/>
    <property type="molecule type" value="Genomic_DNA"/>
</dbReference>
<evidence type="ECO:0000256" key="6">
    <source>
        <dbReference type="ARBA" id="ARBA00023157"/>
    </source>
</evidence>
<evidence type="ECO:0000259" key="8">
    <source>
        <dbReference type="PROSITE" id="PS51324"/>
    </source>
</evidence>
<keyword evidence="7" id="KW-0812">Transmembrane</keyword>
<comment type="cofactor">
    <cofactor evidence="1">
        <name>FAD</name>
        <dbReference type="ChEBI" id="CHEBI:57692"/>
    </cofactor>
</comment>
<keyword evidence="7" id="KW-0472">Membrane</keyword>
<dbReference type="GO" id="GO:0016971">
    <property type="term" value="F:flavin-dependent sulfhydryl oxidase activity"/>
    <property type="evidence" value="ECO:0007669"/>
    <property type="project" value="InterPro"/>
</dbReference>
<keyword evidence="6" id="KW-1015">Disulfide bond</keyword>
<evidence type="ECO:0000256" key="2">
    <source>
        <dbReference type="ARBA" id="ARBA00012512"/>
    </source>
</evidence>
<dbReference type="PANTHER" id="PTHR12645:SF0">
    <property type="entry name" value="FAD-LINKED SULFHYDRYL OXIDASE ALR"/>
    <property type="match status" value="1"/>
</dbReference>
<protein>
    <recommendedName>
        <fullName evidence="2">thiol oxidase</fullName>
        <ecNumber evidence="2">1.8.3.2</ecNumber>
    </recommendedName>
</protein>
<dbReference type="PROSITE" id="PS51324">
    <property type="entry name" value="ERV_ALR"/>
    <property type="match status" value="1"/>
</dbReference>
<keyword evidence="5" id="KW-0560">Oxidoreductase</keyword>
<dbReference type="InterPro" id="IPR036774">
    <property type="entry name" value="ERV/ALR_sulphydryl_oxid_sf"/>
</dbReference>
<dbReference type="AlphaFoldDB" id="A0A5E8CIX3"/>
<feature type="domain" description="ERV/ALR sulfhydryl oxidase" evidence="8">
    <location>
        <begin position="1"/>
        <end position="102"/>
    </location>
</feature>
<feature type="transmembrane region" description="Helical" evidence="7">
    <location>
        <begin position="121"/>
        <end position="139"/>
    </location>
</feature>
<dbReference type="PANTHER" id="PTHR12645">
    <property type="entry name" value="ALR/ERV"/>
    <property type="match status" value="1"/>
</dbReference>
<evidence type="ECO:0000256" key="7">
    <source>
        <dbReference type="SAM" id="Phobius"/>
    </source>
</evidence>
<dbReference type="GO" id="GO:0005739">
    <property type="term" value="C:mitochondrion"/>
    <property type="evidence" value="ECO:0007669"/>
    <property type="project" value="TreeGrafter"/>
</dbReference>
<dbReference type="EC" id="1.8.3.2" evidence="2"/>
<keyword evidence="3" id="KW-0285">Flavoprotein</keyword>
<evidence type="ECO:0000256" key="3">
    <source>
        <dbReference type="ARBA" id="ARBA00022630"/>
    </source>
</evidence>
<dbReference type="Pfam" id="PF04777">
    <property type="entry name" value="Evr1_Alr"/>
    <property type="match status" value="1"/>
</dbReference>
<evidence type="ECO:0000256" key="5">
    <source>
        <dbReference type="ARBA" id="ARBA00023002"/>
    </source>
</evidence>
<gene>
    <name evidence="9" type="ORF">CPAV1605_906</name>
</gene>
<dbReference type="Gene3D" id="1.20.120.310">
    <property type="entry name" value="ERV/ALR sulfhydryl oxidase domain"/>
    <property type="match status" value="1"/>
</dbReference>
<name>A0A5E8CIX3_9ZZZZ</name>
<keyword evidence="7" id="KW-1133">Transmembrane helix</keyword>
<keyword evidence="4" id="KW-0274">FAD</keyword>
<dbReference type="SUPFAM" id="SSF69000">
    <property type="entry name" value="FAD-dependent thiol oxidase"/>
    <property type="match status" value="1"/>
</dbReference>
<evidence type="ECO:0000313" key="9">
    <source>
        <dbReference type="EMBL" id="VVU95181.1"/>
    </source>
</evidence>
<organism evidence="9">
    <name type="scientific">seawater metagenome</name>
    <dbReference type="NCBI Taxonomy" id="1561972"/>
    <lineage>
        <taxon>unclassified sequences</taxon>
        <taxon>metagenomes</taxon>
        <taxon>ecological metagenomes</taxon>
    </lineage>
</organism>
<evidence type="ECO:0000256" key="1">
    <source>
        <dbReference type="ARBA" id="ARBA00001974"/>
    </source>
</evidence>
<sequence length="145" mass="17361">MKPSKWGPYAWVFLHSITFNYPVNPSKEVQLQYKNFFESLQYVIPCDKCQRNYQNKLVKFKLTDKVLKSRKNLIEWLIDIHNEVNKSTGKRILTYKEVIDYYVDFYESKSPPANFQQQCSIMPNILSIFVTIIIALYFIKKKYLI</sequence>